<dbReference type="PANTHER" id="PTHR43133:SF60">
    <property type="entry name" value="RNA POLYMERASE SIGMA FACTOR SIGV"/>
    <property type="match status" value="1"/>
</dbReference>
<reference evidence="7 8" key="1">
    <citation type="submission" date="2019-04" db="EMBL/GenBank/DDBJ databases">
        <title>Microbes associate with the intestines of laboratory mice.</title>
        <authorList>
            <person name="Navarre W."/>
            <person name="Wong E."/>
            <person name="Huang K."/>
            <person name="Tropini C."/>
            <person name="Ng K."/>
            <person name="Yu B."/>
        </authorList>
    </citation>
    <scope>NUCLEOTIDE SEQUENCE [LARGE SCALE GENOMIC DNA]</scope>
    <source>
        <strain evidence="7 8">NM50_B9-20</strain>
    </source>
</reference>
<dbReference type="Proteomes" id="UP000306888">
    <property type="component" value="Unassembled WGS sequence"/>
</dbReference>
<organism evidence="7 8">
    <name type="scientific">Clostridium sartagoforme</name>
    <dbReference type="NCBI Taxonomy" id="84031"/>
    <lineage>
        <taxon>Bacteria</taxon>
        <taxon>Bacillati</taxon>
        <taxon>Bacillota</taxon>
        <taxon>Clostridia</taxon>
        <taxon>Eubacteriales</taxon>
        <taxon>Clostridiaceae</taxon>
        <taxon>Clostridium</taxon>
    </lineage>
</organism>
<dbReference type="InterPro" id="IPR013325">
    <property type="entry name" value="RNA_pol_sigma_r2"/>
</dbReference>
<keyword evidence="8" id="KW-1185">Reference proteome</keyword>
<proteinExistence type="inferred from homology"/>
<keyword evidence="5" id="KW-0804">Transcription</keyword>
<evidence type="ECO:0000256" key="3">
    <source>
        <dbReference type="ARBA" id="ARBA00023082"/>
    </source>
</evidence>
<evidence type="ECO:0000256" key="5">
    <source>
        <dbReference type="ARBA" id="ARBA00023163"/>
    </source>
</evidence>
<keyword evidence="3" id="KW-0731">Sigma factor</keyword>
<dbReference type="InterPro" id="IPR013324">
    <property type="entry name" value="RNA_pol_sigma_r3/r4-like"/>
</dbReference>
<dbReference type="SUPFAM" id="SSF88946">
    <property type="entry name" value="Sigma2 domain of RNA polymerase sigma factors"/>
    <property type="match status" value="1"/>
</dbReference>
<dbReference type="InterPro" id="IPR036388">
    <property type="entry name" value="WH-like_DNA-bd_sf"/>
</dbReference>
<dbReference type="OrthoDB" id="9784984at2"/>
<dbReference type="GO" id="GO:0003677">
    <property type="term" value="F:DNA binding"/>
    <property type="evidence" value="ECO:0007669"/>
    <property type="project" value="UniProtKB-KW"/>
</dbReference>
<dbReference type="GO" id="GO:0016987">
    <property type="term" value="F:sigma factor activity"/>
    <property type="evidence" value="ECO:0007669"/>
    <property type="project" value="UniProtKB-KW"/>
</dbReference>
<gene>
    <name evidence="7" type="ORF">E5347_11240</name>
</gene>
<dbReference type="InterPro" id="IPR039425">
    <property type="entry name" value="RNA_pol_sigma-70-like"/>
</dbReference>
<dbReference type="Gene3D" id="1.10.1740.10">
    <property type="match status" value="1"/>
</dbReference>
<dbReference type="GO" id="GO:0006352">
    <property type="term" value="P:DNA-templated transcription initiation"/>
    <property type="evidence" value="ECO:0007669"/>
    <property type="project" value="InterPro"/>
</dbReference>
<comment type="similarity">
    <text evidence="1">Belongs to the sigma-70 factor family. ECF subfamily.</text>
</comment>
<dbReference type="PANTHER" id="PTHR43133">
    <property type="entry name" value="RNA POLYMERASE ECF-TYPE SIGMA FACTO"/>
    <property type="match status" value="1"/>
</dbReference>
<evidence type="ECO:0000256" key="4">
    <source>
        <dbReference type="ARBA" id="ARBA00023125"/>
    </source>
</evidence>
<evidence type="ECO:0000313" key="8">
    <source>
        <dbReference type="Proteomes" id="UP000306888"/>
    </source>
</evidence>
<dbReference type="NCBIfam" id="TIGR02937">
    <property type="entry name" value="sigma70-ECF"/>
    <property type="match status" value="1"/>
</dbReference>
<dbReference type="PROSITE" id="PS01063">
    <property type="entry name" value="SIGMA70_ECF"/>
    <property type="match status" value="1"/>
</dbReference>
<keyword evidence="4" id="KW-0238">DNA-binding</keyword>
<dbReference type="CDD" id="cd06171">
    <property type="entry name" value="Sigma70_r4"/>
    <property type="match status" value="1"/>
</dbReference>
<comment type="caution">
    <text evidence="7">The sequence shown here is derived from an EMBL/GenBank/DDBJ whole genome shotgun (WGS) entry which is preliminary data.</text>
</comment>
<keyword evidence="2" id="KW-0805">Transcription regulation</keyword>
<dbReference type="EMBL" id="SRYR01000005">
    <property type="protein sequence ID" value="TGY41883.1"/>
    <property type="molecule type" value="Genomic_DNA"/>
</dbReference>
<evidence type="ECO:0000259" key="6">
    <source>
        <dbReference type="Pfam" id="PF08281"/>
    </source>
</evidence>
<dbReference type="InterPro" id="IPR013249">
    <property type="entry name" value="RNA_pol_sigma70_r4_t2"/>
</dbReference>
<evidence type="ECO:0000313" key="7">
    <source>
        <dbReference type="EMBL" id="TGY41883.1"/>
    </source>
</evidence>
<dbReference type="Gene3D" id="1.10.10.10">
    <property type="entry name" value="Winged helix-like DNA-binding domain superfamily/Winged helix DNA-binding domain"/>
    <property type="match status" value="1"/>
</dbReference>
<name>A0A4S2DLJ3_9CLOT</name>
<evidence type="ECO:0000256" key="2">
    <source>
        <dbReference type="ARBA" id="ARBA00023015"/>
    </source>
</evidence>
<dbReference type="GO" id="GO:0006950">
    <property type="term" value="P:response to stress"/>
    <property type="evidence" value="ECO:0007669"/>
    <property type="project" value="UniProtKB-ARBA"/>
</dbReference>
<dbReference type="AlphaFoldDB" id="A0A4S2DLJ3"/>
<dbReference type="InterPro" id="IPR014284">
    <property type="entry name" value="RNA_pol_sigma-70_dom"/>
</dbReference>
<feature type="domain" description="RNA polymerase sigma factor 70 region 4 type 2" evidence="6">
    <location>
        <begin position="107"/>
        <end position="156"/>
    </location>
</feature>
<dbReference type="Pfam" id="PF08281">
    <property type="entry name" value="Sigma70_r4_2"/>
    <property type="match status" value="1"/>
</dbReference>
<sequence>MDKDLIINLYKEQFNIICLYLIKCGCRTSDVEDIVQDSFIKAMEYITEVNIKNIPSWLFKVSINNYKNMVKRGKIINSKSIYEGNFYEELVDNFNLEENILNKEKSMEILKILNLLKEEYRGLIILKYEMDLSYKEISVLLGLDENTVKVYLYRARNNFKREWNKINEGYR</sequence>
<dbReference type="RefSeq" id="WP_136007326.1">
    <property type="nucleotide sequence ID" value="NZ_SRYR01000005.1"/>
</dbReference>
<dbReference type="InterPro" id="IPR000838">
    <property type="entry name" value="RNA_pol_sigma70_ECF_CS"/>
</dbReference>
<evidence type="ECO:0000256" key="1">
    <source>
        <dbReference type="ARBA" id="ARBA00010641"/>
    </source>
</evidence>
<accession>A0A4S2DLJ3</accession>
<protein>
    <submittedName>
        <fullName evidence="7">RNA polymerase sigma factor</fullName>
    </submittedName>
</protein>
<dbReference type="SUPFAM" id="SSF88659">
    <property type="entry name" value="Sigma3 and sigma4 domains of RNA polymerase sigma factors"/>
    <property type="match status" value="1"/>
</dbReference>